<accession>A0ABV8ESH1</accession>
<dbReference type="RefSeq" id="WP_241294214.1">
    <property type="nucleotide sequence ID" value="NZ_JAKZGR010000006.1"/>
</dbReference>
<dbReference type="EMBL" id="JBHSAV010000088">
    <property type="protein sequence ID" value="MFC3977947.1"/>
    <property type="molecule type" value="Genomic_DNA"/>
</dbReference>
<dbReference type="PROSITE" id="PS51257">
    <property type="entry name" value="PROKAR_LIPOPROTEIN"/>
    <property type="match status" value="1"/>
</dbReference>
<evidence type="ECO:0000313" key="1">
    <source>
        <dbReference type="EMBL" id="MFC3977947.1"/>
    </source>
</evidence>
<protein>
    <recommendedName>
        <fullName evidence="3">Glutamine cyclotransferase</fullName>
    </recommendedName>
</protein>
<gene>
    <name evidence="1" type="ORF">ACFOUP_16300</name>
</gene>
<name>A0ABV8ESH1_9BACT</name>
<evidence type="ECO:0000313" key="2">
    <source>
        <dbReference type="Proteomes" id="UP001595766"/>
    </source>
</evidence>
<keyword evidence="2" id="KW-1185">Reference proteome</keyword>
<comment type="caution">
    <text evidence="1">The sequence shown here is derived from an EMBL/GenBank/DDBJ whole genome shotgun (WGS) entry which is preliminary data.</text>
</comment>
<proteinExistence type="predicted"/>
<reference evidence="2" key="1">
    <citation type="journal article" date="2019" name="Int. J. Syst. Evol. Microbiol.">
        <title>The Global Catalogue of Microorganisms (GCM) 10K type strain sequencing project: providing services to taxonomists for standard genome sequencing and annotation.</title>
        <authorList>
            <consortium name="The Broad Institute Genomics Platform"/>
            <consortium name="The Broad Institute Genome Sequencing Center for Infectious Disease"/>
            <person name="Wu L."/>
            <person name="Ma J."/>
        </authorList>
    </citation>
    <scope>NUCLEOTIDE SEQUENCE [LARGE SCALE GENOMIC DNA]</scope>
    <source>
        <strain evidence="2">CECT 8551</strain>
    </source>
</reference>
<organism evidence="1 2">
    <name type="scientific">Belliella kenyensis</name>
    <dbReference type="NCBI Taxonomy" id="1472724"/>
    <lineage>
        <taxon>Bacteria</taxon>
        <taxon>Pseudomonadati</taxon>
        <taxon>Bacteroidota</taxon>
        <taxon>Cytophagia</taxon>
        <taxon>Cytophagales</taxon>
        <taxon>Cyclobacteriaceae</taxon>
        <taxon>Belliella</taxon>
    </lineage>
</organism>
<sequence>MKNKSKYYWNILINANVFAWLVSCEQSVKSSNEINIKDIYFNQLEEKREFKNISKEDTLVFSNSINQQKQQLKYEQIIIPLNLNSGVPFLNDVNIYGYIIEGFDVDESGLFYFLVNSEVQSGNSSILACFEKNKLVYKKNITQFGGNSINIVGDRLYVFDPNYKRNNLFVLDIKTGEIIEKYPNIIENSISNYILTDTALIASTFNLEERISIDTEHAFLHFDLKGNLIGKVDNLYGLDKLFLPEEKQYLGVWDDNLVFWDFDYTINKHIFSIFDISLNWMGKLIVSSDEVGEDIYGLEGFPQEHRKLLEGKVYMLNRKDKNAVITILPLDSNFLK</sequence>
<evidence type="ECO:0008006" key="3">
    <source>
        <dbReference type="Google" id="ProtNLM"/>
    </source>
</evidence>
<dbReference type="SUPFAM" id="SSF50998">
    <property type="entry name" value="Quinoprotein alcohol dehydrogenase-like"/>
    <property type="match status" value="1"/>
</dbReference>
<dbReference type="InterPro" id="IPR011047">
    <property type="entry name" value="Quinoprotein_ADH-like_sf"/>
</dbReference>
<dbReference type="Proteomes" id="UP001595766">
    <property type="component" value="Unassembled WGS sequence"/>
</dbReference>